<comment type="caution">
    <text evidence="4">The sequence shown here is derived from an EMBL/GenBank/DDBJ whole genome shotgun (WGS) entry which is preliminary data.</text>
</comment>
<dbReference type="Gene3D" id="3.30.428.10">
    <property type="entry name" value="HIT-like"/>
    <property type="match status" value="1"/>
</dbReference>
<dbReference type="PANTHER" id="PTHR46648:SF1">
    <property type="entry name" value="ADENOSINE 5'-MONOPHOSPHORAMIDASE HNT1"/>
    <property type="match status" value="1"/>
</dbReference>
<organism evidence="4 5">
    <name type="scientific">Sinomonas flava</name>
    <dbReference type="NCBI Taxonomy" id="496857"/>
    <lineage>
        <taxon>Bacteria</taxon>
        <taxon>Bacillati</taxon>
        <taxon>Actinomycetota</taxon>
        <taxon>Actinomycetes</taxon>
        <taxon>Micrococcales</taxon>
        <taxon>Micrococcaceae</taxon>
        <taxon>Sinomonas</taxon>
    </lineage>
</organism>
<feature type="short sequence motif" description="Histidine triad motif" evidence="1">
    <location>
        <begin position="127"/>
        <end position="131"/>
    </location>
</feature>
<dbReference type="PROSITE" id="PS51084">
    <property type="entry name" value="HIT_2"/>
    <property type="match status" value="1"/>
</dbReference>
<dbReference type="PRINTS" id="PR00332">
    <property type="entry name" value="HISTRIAD"/>
</dbReference>
<sequence length="178" mass="19162">MTPGRPILPGADKLRRPLGTHASAKGASDEGNERKAMSTLFTRIIEGELPGRFVWKDDDVVAFLSIGPLAEGHTLVVPREEVDRWTDASPELWGRLTAVAQTIGAAQVEAFGAARAGLIIAGFEINHLHLHVWPSNSEAEYDFKRAQHNPDPAVLDAAAEKIREALRAAGHGDHVPAG</sequence>
<dbReference type="Pfam" id="PF01230">
    <property type="entry name" value="HIT"/>
    <property type="match status" value="1"/>
</dbReference>
<reference evidence="4 5" key="1">
    <citation type="journal article" date="2019" name="Int. J. Syst. Evol. Microbiol.">
        <title>The Global Catalogue of Microorganisms (GCM) 10K type strain sequencing project: providing services to taxonomists for standard genome sequencing and annotation.</title>
        <authorList>
            <consortium name="The Broad Institute Genomics Platform"/>
            <consortium name="The Broad Institute Genome Sequencing Center for Infectious Disease"/>
            <person name="Wu L."/>
            <person name="Ma J."/>
        </authorList>
    </citation>
    <scope>NUCLEOTIDE SEQUENCE [LARGE SCALE GENOMIC DNA]</scope>
    <source>
        <strain evidence="4 5">JCM 16034</strain>
    </source>
</reference>
<dbReference type="InterPro" id="IPR036265">
    <property type="entry name" value="HIT-like_sf"/>
</dbReference>
<evidence type="ECO:0000256" key="1">
    <source>
        <dbReference type="PROSITE-ProRule" id="PRU00464"/>
    </source>
</evidence>
<dbReference type="PANTHER" id="PTHR46648">
    <property type="entry name" value="HIT FAMILY PROTEIN 1"/>
    <property type="match status" value="1"/>
</dbReference>
<dbReference type="SUPFAM" id="SSF54197">
    <property type="entry name" value="HIT-like"/>
    <property type="match status" value="1"/>
</dbReference>
<keyword evidence="5" id="KW-1185">Reference proteome</keyword>
<proteinExistence type="predicted"/>
<evidence type="ECO:0000313" key="4">
    <source>
        <dbReference type="EMBL" id="GAA2198003.1"/>
    </source>
</evidence>
<dbReference type="InterPro" id="IPR001310">
    <property type="entry name" value="Histidine_triad_HIT"/>
</dbReference>
<feature type="domain" description="HIT" evidence="3">
    <location>
        <begin position="40"/>
        <end position="143"/>
    </location>
</feature>
<accession>A0ABN3BMQ8</accession>
<gene>
    <name evidence="4" type="ORF">GCM10009849_09020</name>
</gene>
<dbReference type="InterPro" id="IPR011146">
    <property type="entry name" value="HIT-like"/>
</dbReference>
<feature type="region of interest" description="Disordered" evidence="2">
    <location>
        <begin position="1"/>
        <end position="33"/>
    </location>
</feature>
<evidence type="ECO:0000313" key="5">
    <source>
        <dbReference type="Proteomes" id="UP001500432"/>
    </source>
</evidence>
<dbReference type="Proteomes" id="UP001500432">
    <property type="component" value="Unassembled WGS sequence"/>
</dbReference>
<name>A0ABN3BMQ8_9MICC</name>
<dbReference type="EMBL" id="BAAAQW010000003">
    <property type="protein sequence ID" value="GAA2198003.1"/>
    <property type="molecule type" value="Genomic_DNA"/>
</dbReference>
<evidence type="ECO:0000256" key="2">
    <source>
        <dbReference type="SAM" id="MobiDB-lite"/>
    </source>
</evidence>
<evidence type="ECO:0000259" key="3">
    <source>
        <dbReference type="PROSITE" id="PS51084"/>
    </source>
</evidence>
<protein>
    <recommendedName>
        <fullName evidence="3">HIT domain-containing protein</fullName>
    </recommendedName>
</protein>